<dbReference type="InterPro" id="IPR035987">
    <property type="entry name" value="Ribosomal_uS8_sf"/>
</dbReference>
<keyword evidence="3 5" id="KW-0687">Ribonucleoprotein</keyword>
<comment type="caution">
    <text evidence="7">The sequence shown here is derived from an EMBL/GenBank/DDBJ whole genome shotgun (WGS) entry which is preliminary data.</text>
</comment>
<evidence type="ECO:0000313" key="8">
    <source>
        <dbReference type="Proteomes" id="UP000177912"/>
    </source>
</evidence>
<dbReference type="Gene3D" id="3.30.1490.10">
    <property type="match status" value="1"/>
</dbReference>
<dbReference type="GO" id="GO:0019843">
    <property type="term" value="F:rRNA binding"/>
    <property type="evidence" value="ECO:0007669"/>
    <property type="project" value="UniProtKB-UniRule"/>
</dbReference>
<proteinExistence type="inferred from homology"/>
<comment type="similarity">
    <text evidence="1 5 6">Belongs to the universal ribosomal protein uS8 family.</text>
</comment>
<keyword evidence="5" id="KW-0699">rRNA-binding</keyword>
<dbReference type="SUPFAM" id="SSF56047">
    <property type="entry name" value="Ribosomal protein S8"/>
    <property type="match status" value="1"/>
</dbReference>
<dbReference type="GO" id="GO:0005737">
    <property type="term" value="C:cytoplasm"/>
    <property type="evidence" value="ECO:0007669"/>
    <property type="project" value="UniProtKB-ARBA"/>
</dbReference>
<organism evidence="7 8">
    <name type="scientific">Candidatus Doudnabacteria bacterium RIFCSPHIGHO2_01_FULL_43_23</name>
    <dbReference type="NCBI Taxonomy" id="1817822"/>
    <lineage>
        <taxon>Bacteria</taxon>
        <taxon>Candidatus Doudnaibacteriota</taxon>
    </lineage>
</organism>
<name>A0A1F5NWF7_9BACT</name>
<dbReference type="STRING" id="1817822.A2826_01495"/>
<dbReference type="Proteomes" id="UP000177912">
    <property type="component" value="Unassembled WGS sequence"/>
</dbReference>
<sequence length="129" mass="14369">MTDPIADMLTRIRNASRVGKAEVILPYSKYKQQLGELLKKQGLVEEVFDSTEDDKKQLGIKLRYSGGQPVITGLKRVSSPGQRIYSKSKDIPRTQNGYGITVVSTSQGLLTDTQARKNRLGGEIICQIW</sequence>
<evidence type="ECO:0000256" key="4">
    <source>
        <dbReference type="ARBA" id="ARBA00035258"/>
    </source>
</evidence>
<dbReference type="NCBIfam" id="NF001109">
    <property type="entry name" value="PRK00136.1"/>
    <property type="match status" value="1"/>
</dbReference>
<protein>
    <recommendedName>
        <fullName evidence="4 5">Small ribosomal subunit protein uS8</fullName>
    </recommendedName>
</protein>
<dbReference type="GO" id="GO:0003735">
    <property type="term" value="F:structural constituent of ribosome"/>
    <property type="evidence" value="ECO:0007669"/>
    <property type="project" value="InterPro"/>
</dbReference>
<dbReference type="AlphaFoldDB" id="A0A1F5NWF7"/>
<keyword evidence="2 5" id="KW-0689">Ribosomal protein</keyword>
<reference evidence="7 8" key="1">
    <citation type="journal article" date="2016" name="Nat. Commun.">
        <title>Thousands of microbial genomes shed light on interconnected biogeochemical processes in an aquifer system.</title>
        <authorList>
            <person name="Anantharaman K."/>
            <person name="Brown C.T."/>
            <person name="Hug L.A."/>
            <person name="Sharon I."/>
            <person name="Castelle C.J."/>
            <person name="Probst A.J."/>
            <person name="Thomas B.C."/>
            <person name="Singh A."/>
            <person name="Wilkins M.J."/>
            <person name="Karaoz U."/>
            <person name="Brodie E.L."/>
            <person name="Williams K.H."/>
            <person name="Hubbard S.S."/>
            <person name="Banfield J.F."/>
        </authorList>
    </citation>
    <scope>NUCLEOTIDE SEQUENCE [LARGE SCALE GENOMIC DNA]</scope>
</reference>
<dbReference type="PANTHER" id="PTHR11758">
    <property type="entry name" value="40S RIBOSOMAL PROTEIN S15A"/>
    <property type="match status" value="1"/>
</dbReference>
<comment type="subunit">
    <text evidence="5">Part of the 30S ribosomal subunit. Contacts proteins S5 and S12.</text>
</comment>
<dbReference type="PROSITE" id="PS00053">
    <property type="entry name" value="RIBOSOMAL_S8"/>
    <property type="match status" value="1"/>
</dbReference>
<dbReference type="InterPro" id="IPR000630">
    <property type="entry name" value="Ribosomal_uS8"/>
</dbReference>
<keyword evidence="5" id="KW-0694">RNA-binding</keyword>
<accession>A0A1F5NWF7</accession>
<gene>
    <name evidence="5" type="primary">rpsH</name>
    <name evidence="7" type="ORF">A2826_01495</name>
</gene>
<comment type="function">
    <text evidence="5">One of the primary rRNA binding proteins, it binds directly to 16S rRNA central domain where it helps coordinate assembly of the platform of the 30S subunit.</text>
</comment>
<dbReference type="InterPro" id="IPR047863">
    <property type="entry name" value="Ribosomal_uS8_CS"/>
</dbReference>
<evidence type="ECO:0000256" key="5">
    <source>
        <dbReference type="HAMAP-Rule" id="MF_01302"/>
    </source>
</evidence>
<dbReference type="Pfam" id="PF00410">
    <property type="entry name" value="Ribosomal_S8"/>
    <property type="match status" value="1"/>
</dbReference>
<evidence type="ECO:0000256" key="1">
    <source>
        <dbReference type="ARBA" id="ARBA00006471"/>
    </source>
</evidence>
<dbReference type="GO" id="GO:0005840">
    <property type="term" value="C:ribosome"/>
    <property type="evidence" value="ECO:0007669"/>
    <property type="project" value="UniProtKB-KW"/>
</dbReference>
<dbReference type="EMBL" id="MFEI01000005">
    <property type="protein sequence ID" value="OGE81660.1"/>
    <property type="molecule type" value="Genomic_DNA"/>
</dbReference>
<dbReference type="FunFam" id="3.30.1490.10:FF:000001">
    <property type="entry name" value="30S ribosomal protein S8"/>
    <property type="match status" value="1"/>
</dbReference>
<dbReference type="GO" id="GO:1990904">
    <property type="term" value="C:ribonucleoprotein complex"/>
    <property type="evidence" value="ECO:0007669"/>
    <property type="project" value="UniProtKB-KW"/>
</dbReference>
<dbReference type="HAMAP" id="MF_01302_B">
    <property type="entry name" value="Ribosomal_uS8_B"/>
    <property type="match status" value="1"/>
</dbReference>
<evidence type="ECO:0000313" key="7">
    <source>
        <dbReference type="EMBL" id="OGE81660.1"/>
    </source>
</evidence>
<evidence type="ECO:0000256" key="2">
    <source>
        <dbReference type="ARBA" id="ARBA00022980"/>
    </source>
</evidence>
<dbReference type="GO" id="GO:0006412">
    <property type="term" value="P:translation"/>
    <property type="evidence" value="ECO:0007669"/>
    <property type="project" value="UniProtKB-UniRule"/>
</dbReference>
<dbReference type="Gene3D" id="3.30.1370.30">
    <property type="match status" value="1"/>
</dbReference>
<evidence type="ECO:0000256" key="3">
    <source>
        <dbReference type="ARBA" id="ARBA00023274"/>
    </source>
</evidence>
<evidence type="ECO:0000256" key="6">
    <source>
        <dbReference type="RuleBase" id="RU003660"/>
    </source>
</evidence>